<dbReference type="EMBL" id="NBBI01000004">
    <property type="protein sequence ID" value="OWK29227.1"/>
    <property type="molecule type" value="Genomic_DNA"/>
</dbReference>
<dbReference type="Proteomes" id="UP000197290">
    <property type="component" value="Unassembled WGS sequence"/>
</dbReference>
<proteinExistence type="predicted"/>
<comment type="caution">
    <text evidence="1">The sequence shown here is derived from an EMBL/GenBank/DDBJ whole genome shotgun (WGS) entry which is preliminary data.</text>
</comment>
<keyword evidence="2" id="KW-1185">Reference proteome</keyword>
<reference evidence="1 2" key="1">
    <citation type="submission" date="2017-03" db="EMBL/GenBank/DDBJ databases">
        <title>Genome sequence of Sphingomonas dokdonensis DSM 21029.</title>
        <authorList>
            <person name="Poehlein A."/>
            <person name="Wuebbeler J.H."/>
            <person name="Steinbuechel A."/>
            <person name="Daniel R."/>
        </authorList>
    </citation>
    <scope>NUCLEOTIDE SEQUENCE [LARGE SCALE GENOMIC DNA]</scope>
    <source>
        <strain evidence="1 2">DSM 21029</strain>
    </source>
</reference>
<evidence type="ECO:0000313" key="1">
    <source>
        <dbReference type="EMBL" id="OWK29227.1"/>
    </source>
</evidence>
<protein>
    <submittedName>
        <fullName evidence="1">Uncharacterized protein</fullName>
    </submittedName>
</protein>
<accession>A0A245ZHL2</accession>
<gene>
    <name evidence="1" type="ORF">SPDO_22080</name>
</gene>
<evidence type="ECO:0000313" key="2">
    <source>
        <dbReference type="Proteomes" id="UP000197290"/>
    </source>
</evidence>
<sequence>MVVKAISASITASKRMSGSRRGSRLAQYRSDPKIEQAVRIARPCPGSSNISRSYVPSMFRYERPMVGPPKTLYDLRKVEGAVRLTCRACKRRQLIDREELILMRHIARETCDWPAFCTSAICCYCTSRNVKVEIEAFANGLPELRRRRATMITIELALILLRAASDSGSRRGLPVEAVRLALRAVHPFLQDKALLTEFWVRYSDPDPTLGESPAGYYADIVRALLKRGYAVPAEPRI</sequence>
<organism evidence="1 2">
    <name type="scientific">Sphingomonas dokdonensis</name>
    <dbReference type="NCBI Taxonomy" id="344880"/>
    <lineage>
        <taxon>Bacteria</taxon>
        <taxon>Pseudomonadati</taxon>
        <taxon>Pseudomonadota</taxon>
        <taxon>Alphaproteobacteria</taxon>
        <taxon>Sphingomonadales</taxon>
        <taxon>Sphingomonadaceae</taxon>
        <taxon>Sphingomonas</taxon>
    </lineage>
</organism>
<name>A0A245ZHL2_9SPHN</name>
<dbReference type="AlphaFoldDB" id="A0A245ZHL2"/>